<evidence type="ECO:0000313" key="2">
    <source>
        <dbReference type="Proteomes" id="UP001488805"/>
    </source>
</evidence>
<organism evidence="1 2">
    <name type="scientific">Zoarces viviparus</name>
    <name type="common">Viviparous eelpout</name>
    <name type="synonym">Blennius viviparus</name>
    <dbReference type="NCBI Taxonomy" id="48416"/>
    <lineage>
        <taxon>Eukaryota</taxon>
        <taxon>Metazoa</taxon>
        <taxon>Chordata</taxon>
        <taxon>Craniata</taxon>
        <taxon>Vertebrata</taxon>
        <taxon>Euteleostomi</taxon>
        <taxon>Actinopterygii</taxon>
        <taxon>Neopterygii</taxon>
        <taxon>Teleostei</taxon>
        <taxon>Neoteleostei</taxon>
        <taxon>Acanthomorphata</taxon>
        <taxon>Eupercaria</taxon>
        <taxon>Perciformes</taxon>
        <taxon>Cottioidei</taxon>
        <taxon>Zoarcales</taxon>
        <taxon>Zoarcidae</taxon>
        <taxon>Zoarcinae</taxon>
        <taxon>Zoarces</taxon>
    </lineage>
</organism>
<name>A0AAW1DVV8_ZOAVI</name>
<dbReference type="EMBL" id="JBCEZU010000597">
    <property type="protein sequence ID" value="KAK9514312.1"/>
    <property type="molecule type" value="Genomic_DNA"/>
</dbReference>
<proteinExistence type="predicted"/>
<gene>
    <name evidence="1" type="ORF">VZT92_027788</name>
</gene>
<protein>
    <submittedName>
        <fullName evidence="1">Uncharacterized protein</fullName>
    </submittedName>
</protein>
<evidence type="ECO:0000313" key="1">
    <source>
        <dbReference type="EMBL" id="KAK9514312.1"/>
    </source>
</evidence>
<keyword evidence="2" id="KW-1185">Reference proteome</keyword>
<dbReference type="AlphaFoldDB" id="A0AAW1DVV8"/>
<comment type="caution">
    <text evidence="1">The sequence shown here is derived from an EMBL/GenBank/DDBJ whole genome shotgun (WGS) entry which is preliminary data.</text>
</comment>
<reference evidence="1 2" key="1">
    <citation type="journal article" date="2024" name="Genome Biol. Evol.">
        <title>Chromosome-level genome assembly of the viviparous eelpout Zoarces viviparus.</title>
        <authorList>
            <person name="Fuhrmann N."/>
            <person name="Brasseur M.V."/>
            <person name="Bakowski C.E."/>
            <person name="Podsiadlowski L."/>
            <person name="Prost S."/>
            <person name="Krehenwinkel H."/>
            <person name="Mayer C."/>
        </authorList>
    </citation>
    <scope>NUCLEOTIDE SEQUENCE [LARGE SCALE GENOMIC DNA]</scope>
    <source>
        <strain evidence="1">NO-MEL_2022_Ind0_liver</strain>
    </source>
</reference>
<accession>A0AAW1DVV8</accession>
<dbReference type="Proteomes" id="UP001488805">
    <property type="component" value="Unassembled WGS sequence"/>
</dbReference>
<sequence length="129" mass="14002">MRFPTCNNFQPTSLSFSPRSYNSEINLFPASSLALYLPVRPSVSPLGETHMGELPAGMPARAPNHGALTLPPSVSASPVCCRFANRTFQMVSSLLPPWPPTPATSEGQRDSLGDLWFSAVRRSAPPSWM</sequence>